<comment type="caution">
    <text evidence="1">The sequence shown here is derived from an EMBL/GenBank/DDBJ whole genome shotgun (WGS) entry which is preliminary data.</text>
</comment>
<accession>A0A540MXT8</accession>
<dbReference type="Proteomes" id="UP000315295">
    <property type="component" value="Unassembled WGS sequence"/>
</dbReference>
<evidence type="ECO:0000313" key="1">
    <source>
        <dbReference type="EMBL" id="TQE03606.1"/>
    </source>
</evidence>
<name>A0A540MXT8_MALBA</name>
<keyword evidence="2" id="KW-1185">Reference proteome</keyword>
<dbReference type="EMBL" id="VIEB01000152">
    <property type="protein sequence ID" value="TQE03606.1"/>
    <property type="molecule type" value="Genomic_DNA"/>
</dbReference>
<protein>
    <submittedName>
        <fullName evidence="1">Uncharacterized protein</fullName>
    </submittedName>
</protein>
<organism evidence="1 2">
    <name type="scientific">Malus baccata</name>
    <name type="common">Siberian crab apple</name>
    <name type="synonym">Pyrus baccata</name>
    <dbReference type="NCBI Taxonomy" id="106549"/>
    <lineage>
        <taxon>Eukaryota</taxon>
        <taxon>Viridiplantae</taxon>
        <taxon>Streptophyta</taxon>
        <taxon>Embryophyta</taxon>
        <taxon>Tracheophyta</taxon>
        <taxon>Spermatophyta</taxon>
        <taxon>Magnoliopsida</taxon>
        <taxon>eudicotyledons</taxon>
        <taxon>Gunneridae</taxon>
        <taxon>Pentapetalae</taxon>
        <taxon>rosids</taxon>
        <taxon>fabids</taxon>
        <taxon>Rosales</taxon>
        <taxon>Rosaceae</taxon>
        <taxon>Amygdaloideae</taxon>
        <taxon>Maleae</taxon>
        <taxon>Malus</taxon>
    </lineage>
</organism>
<sequence length="73" mass="8370">MAMIFLISSNHWTECEGKVPGGAKLLSTLFLNSGLSTLEKYPYSYLTTFKSSKIKKMSYPVHKAPTLRRVWER</sequence>
<gene>
    <name evidence="1" type="ORF">C1H46_010737</name>
</gene>
<proteinExistence type="predicted"/>
<dbReference type="AlphaFoldDB" id="A0A540MXT8"/>
<reference evidence="1 2" key="1">
    <citation type="journal article" date="2019" name="G3 (Bethesda)">
        <title>Sequencing of a Wild Apple (Malus baccata) Genome Unravels the Differences Between Cultivated and Wild Apple Species Regarding Disease Resistance and Cold Tolerance.</title>
        <authorList>
            <person name="Chen X."/>
        </authorList>
    </citation>
    <scope>NUCLEOTIDE SEQUENCE [LARGE SCALE GENOMIC DNA]</scope>
    <source>
        <strain evidence="2">cv. Shandingzi</strain>
        <tissue evidence="1">Leaves</tissue>
    </source>
</reference>
<evidence type="ECO:0000313" key="2">
    <source>
        <dbReference type="Proteomes" id="UP000315295"/>
    </source>
</evidence>